<organism evidence="3 4">
    <name type="scientific">Crassostrea virginica</name>
    <name type="common">Eastern oyster</name>
    <dbReference type="NCBI Taxonomy" id="6565"/>
    <lineage>
        <taxon>Eukaryota</taxon>
        <taxon>Metazoa</taxon>
        <taxon>Spiralia</taxon>
        <taxon>Lophotrochozoa</taxon>
        <taxon>Mollusca</taxon>
        <taxon>Bivalvia</taxon>
        <taxon>Autobranchia</taxon>
        <taxon>Pteriomorphia</taxon>
        <taxon>Ostreida</taxon>
        <taxon>Ostreoidea</taxon>
        <taxon>Ostreidae</taxon>
        <taxon>Crassostrea</taxon>
    </lineage>
</organism>
<dbReference type="OrthoDB" id="8954335at2759"/>
<evidence type="ECO:0000256" key="1">
    <source>
        <dbReference type="RuleBase" id="RU004560"/>
    </source>
</evidence>
<dbReference type="InterPro" id="IPR027417">
    <property type="entry name" value="P-loop_NTPase"/>
</dbReference>
<feature type="domain" description="Fibronectin type-III" evidence="2">
    <location>
        <begin position="51"/>
        <end position="142"/>
    </location>
</feature>
<keyword evidence="1" id="KW-0342">GTP-binding</keyword>
<evidence type="ECO:0000313" key="4">
    <source>
        <dbReference type="RefSeq" id="XP_022289897.1"/>
    </source>
</evidence>
<dbReference type="PANTHER" id="PTHR32046:SF14">
    <property type="match status" value="1"/>
</dbReference>
<dbReference type="SUPFAM" id="SSF49265">
    <property type="entry name" value="Fibronectin type III"/>
    <property type="match status" value="1"/>
</dbReference>
<dbReference type="GO" id="GO:0005525">
    <property type="term" value="F:GTP binding"/>
    <property type="evidence" value="ECO:0007669"/>
    <property type="project" value="UniProtKB-KW"/>
</dbReference>
<dbReference type="Gene3D" id="3.40.50.300">
    <property type="entry name" value="P-loop containing nucleotide triphosphate hydrolases"/>
    <property type="match status" value="1"/>
</dbReference>
<accession>A0A8B8AEH9</accession>
<dbReference type="SMART" id="SM00060">
    <property type="entry name" value="FN3"/>
    <property type="match status" value="1"/>
</dbReference>
<reference evidence="4" key="1">
    <citation type="submission" date="2025-08" db="UniProtKB">
        <authorList>
            <consortium name="RefSeq"/>
        </authorList>
    </citation>
    <scope>IDENTIFICATION</scope>
    <source>
        <tissue evidence="4">Whole sample</tissue>
    </source>
</reference>
<evidence type="ECO:0000259" key="2">
    <source>
        <dbReference type="PROSITE" id="PS50853"/>
    </source>
</evidence>
<proteinExistence type="inferred from homology"/>
<dbReference type="InterPro" id="IPR013783">
    <property type="entry name" value="Ig-like_fold"/>
</dbReference>
<evidence type="ECO:0000313" key="3">
    <source>
        <dbReference type="Proteomes" id="UP000694844"/>
    </source>
</evidence>
<comment type="similarity">
    <text evidence="1">Belongs to the TRAFAC class TrmE-Era-EngA-EngB-Septin-like GTPase superfamily. Septin GTPase family.</text>
</comment>
<dbReference type="InterPro" id="IPR003961">
    <property type="entry name" value="FN3_dom"/>
</dbReference>
<dbReference type="KEGG" id="cvn:111101625"/>
<keyword evidence="1" id="KW-0547">Nucleotide-binding</keyword>
<keyword evidence="3" id="KW-1185">Reference proteome</keyword>
<dbReference type="GeneID" id="111101625"/>
<dbReference type="AlphaFoldDB" id="A0A8B8AEH9"/>
<dbReference type="CDD" id="cd00063">
    <property type="entry name" value="FN3"/>
    <property type="match status" value="1"/>
</dbReference>
<gene>
    <name evidence="4" type="primary">LOC111101625</name>
</gene>
<dbReference type="Pfam" id="PF00735">
    <property type="entry name" value="Septin"/>
    <property type="match status" value="1"/>
</dbReference>
<dbReference type="PANTHER" id="PTHR32046">
    <property type="entry name" value="G DOMAIN-CONTAINING PROTEIN"/>
    <property type="match status" value="1"/>
</dbReference>
<sequence length="680" mass="77168">MTEDCRKENVSVFSRFYSWWTSLRHHDTTSNTIEESNTIRCGNKVTSNDKVPGKPFSTGTTSNSITLCWEKPGEKSDCFQIRYKQKEGDSKWKSIETEDDSNLITVKEIMADTVYVFQVRGKFDDLEGPYGPISDDITTPESPSAGMLKSCSCIGTESPKIYRIPLKENRKARNETARTKQLILDLGKVRQTTDEKTLMLVGATGSGKSTLVDGIINYILGINFEDPFRFTMVELEEEEKKTSNQAQSQTEWITVYKIYPTNGSMLDFTLNIIDTPGFGDTRGIERDSAIVEQIRHLFSAQGEQGVLDIDAVCFIAKAPDARLTHTQKYIFGSIMSLFGKDIESNICTLITFADGSVPAVLASLKDSNLPFGETFTFNNSALFAENQKGTGNPLSPMFWKIGCSSFERFFENICKMETKSLLLTKHVLDERNQLKTIISNVLPQVSEGLQKISEIRKEQEVIKTHKSKIKDNKNFHYTVDEIRQIKVDLKPGVYVTNCIPCNVTCHHPCGIPDNNQKRGCAAINQSTGRCEVCPKNCDWTLHTNNRYHLSHETVKVKRTYDDMKKRYEEATQKTSSVEQIIENMKNAVKAKLTNLKLMMDNVNRCRTKLQKIALAEDPLTSEEYIDLMIQSEKREHKLGYADRIKTLEELKKMSGIDKEYAKFSEEAKNDAFNRLLEDDS</sequence>
<dbReference type="InterPro" id="IPR030379">
    <property type="entry name" value="G_SEPTIN_dom"/>
</dbReference>
<name>A0A8B8AEH9_CRAVI</name>
<dbReference type="PROSITE" id="PS50853">
    <property type="entry name" value="FN3"/>
    <property type="match status" value="1"/>
</dbReference>
<protein>
    <submittedName>
        <fullName evidence="4">Uncharacterized protein LOC111101625 isoform X1</fullName>
    </submittedName>
</protein>
<dbReference type="SUPFAM" id="SSF52540">
    <property type="entry name" value="P-loop containing nucleoside triphosphate hydrolases"/>
    <property type="match status" value="1"/>
</dbReference>
<dbReference type="RefSeq" id="XP_022289897.1">
    <property type="nucleotide sequence ID" value="XM_022434189.1"/>
</dbReference>
<dbReference type="InterPro" id="IPR036116">
    <property type="entry name" value="FN3_sf"/>
</dbReference>
<dbReference type="Gene3D" id="2.60.40.10">
    <property type="entry name" value="Immunoglobulins"/>
    <property type="match status" value="1"/>
</dbReference>
<dbReference type="Proteomes" id="UP000694844">
    <property type="component" value="Chromosome 6"/>
</dbReference>